<dbReference type="RefSeq" id="WP_289577147.1">
    <property type="nucleotide sequence ID" value="NZ_JAUDDW010000065.1"/>
</dbReference>
<accession>A0ABT7V231</accession>
<proteinExistence type="predicted"/>
<reference evidence="1 2" key="2">
    <citation type="submission" date="2023-06" db="EMBL/GenBank/DDBJ databases">
        <authorList>
            <person name="Zeman M."/>
            <person name="Kubasova T."/>
            <person name="Jahodarova E."/>
            <person name="Nykrynova M."/>
            <person name="Rychlik I."/>
        </authorList>
    </citation>
    <scope>NUCLEOTIDE SEQUENCE [LARGE SCALE GENOMIC DNA]</scope>
    <source>
        <strain evidence="1 2">161_Gplus</strain>
    </source>
</reference>
<organism evidence="1 2">
    <name type="scientific">Limosilactobacillus pontis</name>
    <dbReference type="NCBI Taxonomy" id="35787"/>
    <lineage>
        <taxon>Bacteria</taxon>
        <taxon>Bacillati</taxon>
        <taxon>Bacillota</taxon>
        <taxon>Bacilli</taxon>
        <taxon>Lactobacillales</taxon>
        <taxon>Lactobacillaceae</taxon>
        <taxon>Limosilactobacillus</taxon>
    </lineage>
</organism>
<name>A0ABT7V231_9LACO</name>
<dbReference type="Proteomes" id="UP001529343">
    <property type="component" value="Unassembled WGS sequence"/>
</dbReference>
<evidence type="ECO:0000313" key="1">
    <source>
        <dbReference type="EMBL" id="MDM8267365.1"/>
    </source>
</evidence>
<evidence type="ECO:0000313" key="2">
    <source>
        <dbReference type="Proteomes" id="UP001529343"/>
    </source>
</evidence>
<protein>
    <submittedName>
        <fullName evidence="1">Uncharacterized protein</fullName>
    </submittedName>
</protein>
<gene>
    <name evidence="1" type="ORF">QUW44_09605</name>
</gene>
<dbReference type="EMBL" id="JAUDDW010000065">
    <property type="protein sequence ID" value="MDM8267365.1"/>
    <property type="molecule type" value="Genomic_DNA"/>
</dbReference>
<sequence>MKQITFLADRKTQAKLAYINAFYHSGGLDKKSRTRAETLRAIIDEVYSNLANETMAYTQFLPPEEKRNNHDF</sequence>
<keyword evidence="2" id="KW-1185">Reference proteome</keyword>
<reference evidence="2" key="1">
    <citation type="submission" date="2023-06" db="EMBL/GenBank/DDBJ databases">
        <title>Identification and characterization of horizontal gene transfer across gut microbiota members of farm animals based on homology search.</title>
        <authorList>
            <person name="Zeman M."/>
            <person name="Kubasova T."/>
            <person name="Jahodarova E."/>
            <person name="Nykrynova M."/>
            <person name="Rychlik I."/>
        </authorList>
    </citation>
    <scope>NUCLEOTIDE SEQUENCE [LARGE SCALE GENOMIC DNA]</scope>
    <source>
        <strain evidence="2">161_Gplus</strain>
    </source>
</reference>
<comment type="caution">
    <text evidence="1">The sequence shown here is derived from an EMBL/GenBank/DDBJ whole genome shotgun (WGS) entry which is preliminary data.</text>
</comment>